<keyword evidence="4" id="KW-1185">Reference proteome</keyword>
<feature type="domain" description="ATPase AAA-type core" evidence="1">
    <location>
        <begin position="249"/>
        <end position="322"/>
    </location>
</feature>
<accession>A0ABY8GMC1</accession>
<evidence type="ECO:0000259" key="2">
    <source>
        <dbReference type="Pfam" id="PF20469"/>
    </source>
</evidence>
<dbReference type="InterPro" id="IPR027417">
    <property type="entry name" value="P-loop_NTPase"/>
</dbReference>
<evidence type="ECO:0000313" key="4">
    <source>
        <dbReference type="Proteomes" id="UP001214170"/>
    </source>
</evidence>
<reference evidence="3 4" key="1">
    <citation type="submission" date="2023-03" db="EMBL/GenBank/DDBJ databases">
        <title>Achromobacter spanius LIG8.</title>
        <authorList>
            <person name="Shrestha S."/>
        </authorList>
    </citation>
    <scope>NUCLEOTIDE SEQUENCE [LARGE SCALE GENOMIC DNA]</scope>
    <source>
        <strain evidence="3 4">LIG8</strain>
    </source>
</reference>
<dbReference type="SUPFAM" id="SSF52540">
    <property type="entry name" value="P-loop containing nucleoside triphosphate hydrolases"/>
    <property type="match status" value="1"/>
</dbReference>
<dbReference type="RefSeq" id="WP_268080948.1">
    <property type="nucleotide sequence ID" value="NZ_CP106885.1"/>
</dbReference>
<dbReference type="EMBL" id="CP121261">
    <property type="protein sequence ID" value="WFP05937.1"/>
    <property type="molecule type" value="Genomic_DNA"/>
</dbReference>
<name>A0ABY8GMC1_9BURK</name>
<dbReference type="InterPro" id="IPR051396">
    <property type="entry name" value="Bact_Antivir_Def_Nuclease"/>
</dbReference>
<protein>
    <submittedName>
        <fullName evidence="3">AAA family ATPase</fullName>
    </submittedName>
</protein>
<dbReference type="InterPro" id="IPR003959">
    <property type="entry name" value="ATPase_AAA_core"/>
</dbReference>
<evidence type="ECO:0000313" key="3">
    <source>
        <dbReference type="EMBL" id="WFP05937.1"/>
    </source>
</evidence>
<feature type="domain" description="OLD protein-like TOPRIM" evidence="2">
    <location>
        <begin position="368"/>
        <end position="433"/>
    </location>
</feature>
<dbReference type="Proteomes" id="UP001214170">
    <property type="component" value="Chromosome"/>
</dbReference>
<proteinExistence type="predicted"/>
<dbReference type="InterPro" id="IPR034139">
    <property type="entry name" value="TOPRIM_OLD"/>
</dbReference>
<dbReference type="Gene3D" id="3.40.50.300">
    <property type="entry name" value="P-loop containing nucleotide triphosphate hydrolases"/>
    <property type="match status" value="2"/>
</dbReference>
<organism evidence="3 4">
    <name type="scientific">Achromobacter spanius</name>
    <dbReference type="NCBI Taxonomy" id="217203"/>
    <lineage>
        <taxon>Bacteria</taxon>
        <taxon>Pseudomonadati</taxon>
        <taxon>Pseudomonadota</taxon>
        <taxon>Betaproteobacteria</taxon>
        <taxon>Burkholderiales</taxon>
        <taxon>Alcaligenaceae</taxon>
        <taxon>Achromobacter</taxon>
    </lineage>
</organism>
<sequence length="573" mass="62711">MYIKHLVIKRFRGIESLKWSPGKGVNCLVGPGDSCKTTILDAIDFLFAERHNIAFDDLDFYKADTTQQIRIVAVLADLPRDFLREDRYGLSLSGWQGGDNPWVEEPNESAGIEAVLCIELQVDSTLEPDWHVLTRRRGISDRTKKIAFEDRKVLAPARLGGYSNRHLSWGRGSALQRVGASPEELPATLSRLVRAARDSFTENGANAFNERLGIIGAEIAKLGVRFESGLAANLDYGSISMGAGGVALHDGDVPVRRMGTGSSRLAVAALQSADSGSRQFFLVDEVEYGLEPHRISVLTSHLRNKVAESGQVFMTTHSPFVLRELRFNEVVICRRDSADGTVRVRGAGRKSPETNEERRYTRNQGEALLSKRILVCEGQTEVGLMKGWASKLPVDFQTLGVTVLEGNGDPEAFGVALHYAALGYKVALLMDSDKDISPKNAAALKEEGVPHYSWEKGRCTEVELFLGIPAELRKRLLATVLSDEGYSVIAACGQVGSATSSKYAALADLLPLLENDETAEIIGKQANGHTWVKHHYDLAYRVGQTIIPLAMSQGVGTLAAKLREVHLWLSSDA</sequence>
<evidence type="ECO:0000259" key="1">
    <source>
        <dbReference type="Pfam" id="PF13304"/>
    </source>
</evidence>
<dbReference type="PANTHER" id="PTHR43581:SF4">
    <property type="entry name" value="ATP_GTP PHOSPHATASE"/>
    <property type="match status" value="1"/>
</dbReference>
<dbReference type="Pfam" id="PF20469">
    <property type="entry name" value="OLD-like_TOPRIM"/>
    <property type="match status" value="1"/>
</dbReference>
<dbReference type="Pfam" id="PF13304">
    <property type="entry name" value="AAA_21"/>
    <property type="match status" value="1"/>
</dbReference>
<dbReference type="PANTHER" id="PTHR43581">
    <property type="entry name" value="ATP/GTP PHOSPHATASE"/>
    <property type="match status" value="1"/>
</dbReference>
<gene>
    <name evidence="3" type="ORF">P8T11_16530</name>
</gene>